<dbReference type="AlphaFoldDB" id="A0A1S0TLB5"/>
<dbReference type="CTD" id="9949839"/>
<sequence>MDMQTQRDSKINDYISDKIQLNEPKTTIKSKNERKIMGKYYEKTSKKIFIFNDFPEDTFRKSNENILSDTIIKWLEYMELRIMAER</sequence>
<dbReference type="RefSeq" id="XP_003147939.2">
    <property type="nucleotide sequence ID" value="XM_003147891.2"/>
</dbReference>
<organism evidence="1">
    <name type="scientific">Loa loa</name>
    <name type="common">Eye worm</name>
    <name type="synonym">Filaria loa</name>
    <dbReference type="NCBI Taxonomy" id="7209"/>
    <lineage>
        <taxon>Eukaryota</taxon>
        <taxon>Metazoa</taxon>
        <taxon>Ecdysozoa</taxon>
        <taxon>Nematoda</taxon>
        <taxon>Chromadorea</taxon>
        <taxon>Rhabditida</taxon>
        <taxon>Spirurina</taxon>
        <taxon>Spiruromorpha</taxon>
        <taxon>Filarioidea</taxon>
        <taxon>Onchocercidae</taxon>
        <taxon>Loa</taxon>
    </lineage>
</organism>
<name>A0A1S0TLB5_LOALO</name>
<evidence type="ECO:0000313" key="1">
    <source>
        <dbReference type="EMBL" id="EFO16130.2"/>
    </source>
</evidence>
<dbReference type="GeneID" id="9949839"/>
<gene>
    <name evidence="1" type="ORF">LOAG_12378</name>
</gene>
<dbReference type="EMBL" id="JH712308">
    <property type="protein sequence ID" value="EFO16130.2"/>
    <property type="molecule type" value="Genomic_DNA"/>
</dbReference>
<dbReference type="InParanoid" id="A0A1S0TLB5"/>
<proteinExistence type="predicted"/>
<reference evidence="1" key="1">
    <citation type="submission" date="2012-04" db="EMBL/GenBank/DDBJ databases">
        <title>The Genome Sequence of Loa loa.</title>
        <authorList>
            <consortium name="The Broad Institute Genome Sequencing Platform"/>
            <consortium name="Broad Institute Genome Sequencing Center for Infectious Disease"/>
            <person name="Nutman T.B."/>
            <person name="Fink D.L."/>
            <person name="Russ C."/>
            <person name="Young S."/>
            <person name="Zeng Q."/>
            <person name="Gargeya S."/>
            <person name="Alvarado L."/>
            <person name="Berlin A."/>
            <person name="Chapman S.B."/>
            <person name="Chen Z."/>
            <person name="Freedman E."/>
            <person name="Gellesch M."/>
            <person name="Goldberg J."/>
            <person name="Griggs A."/>
            <person name="Gujja S."/>
            <person name="Heilman E.R."/>
            <person name="Heiman D."/>
            <person name="Howarth C."/>
            <person name="Mehta T."/>
            <person name="Neiman D."/>
            <person name="Pearson M."/>
            <person name="Roberts A."/>
            <person name="Saif S."/>
            <person name="Shea T."/>
            <person name="Shenoy N."/>
            <person name="Sisk P."/>
            <person name="Stolte C."/>
            <person name="Sykes S."/>
            <person name="White J."/>
            <person name="Yandava C."/>
            <person name="Haas B."/>
            <person name="Henn M.R."/>
            <person name="Nusbaum C."/>
            <person name="Birren B."/>
        </authorList>
    </citation>
    <scope>NUCLEOTIDE SEQUENCE [LARGE SCALE GENOMIC DNA]</scope>
</reference>
<dbReference type="KEGG" id="loa:LOAG_12378"/>
<accession>A0A1S0TLB5</accession>
<protein>
    <submittedName>
        <fullName evidence="1">Uncharacterized protein</fullName>
    </submittedName>
</protein>